<dbReference type="Pfam" id="PF00241">
    <property type="entry name" value="Cofilin_ADF"/>
    <property type="match status" value="1"/>
</dbReference>
<name>A0A137NWS4_CONC2</name>
<dbReference type="AlphaFoldDB" id="A0A137NWS4"/>
<dbReference type="InterPro" id="IPR002108">
    <property type="entry name" value="ADF-H"/>
</dbReference>
<keyword evidence="5" id="KW-0009">Actin-binding</keyword>
<evidence type="ECO:0000313" key="9">
    <source>
        <dbReference type="EMBL" id="KXN67290.1"/>
    </source>
</evidence>
<proteinExistence type="inferred from homology"/>
<dbReference type="GO" id="GO:0003785">
    <property type="term" value="F:actin monomer binding"/>
    <property type="evidence" value="ECO:0007669"/>
    <property type="project" value="TreeGrafter"/>
</dbReference>
<dbReference type="Proteomes" id="UP000070444">
    <property type="component" value="Unassembled WGS sequence"/>
</dbReference>
<comment type="similarity">
    <text evidence="2">Belongs to the actin-binding proteins ADF family. Twinfilin subfamily.</text>
</comment>
<evidence type="ECO:0000259" key="8">
    <source>
        <dbReference type="PROSITE" id="PS51263"/>
    </source>
</evidence>
<dbReference type="PROSITE" id="PS51263">
    <property type="entry name" value="ADF_H"/>
    <property type="match status" value="1"/>
</dbReference>
<dbReference type="GO" id="GO:0030042">
    <property type="term" value="P:actin filament depolymerization"/>
    <property type="evidence" value="ECO:0007669"/>
    <property type="project" value="TreeGrafter"/>
</dbReference>
<keyword evidence="3" id="KW-0963">Cytoplasm</keyword>
<dbReference type="InterPro" id="IPR029006">
    <property type="entry name" value="ADF-H/Gelsolin-like_dom_sf"/>
</dbReference>
<dbReference type="InterPro" id="IPR028458">
    <property type="entry name" value="Twinfilin"/>
</dbReference>
<dbReference type="PANTHER" id="PTHR13759:SF1">
    <property type="entry name" value="TWINFILIN"/>
    <property type="match status" value="1"/>
</dbReference>
<evidence type="ECO:0000256" key="3">
    <source>
        <dbReference type="ARBA" id="ARBA00022490"/>
    </source>
</evidence>
<feature type="domain" description="ADF-H" evidence="8">
    <location>
        <begin position="7"/>
        <end position="137"/>
    </location>
</feature>
<evidence type="ECO:0000313" key="10">
    <source>
        <dbReference type="Proteomes" id="UP000070444"/>
    </source>
</evidence>
<dbReference type="GO" id="GO:0005884">
    <property type="term" value="C:actin filament"/>
    <property type="evidence" value="ECO:0007669"/>
    <property type="project" value="TreeGrafter"/>
</dbReference>
<dbReference type="OrthoDB" id="10006997at2759"/>
<reference evidence="9 10" key="1">
    <citation type="journal article" date="2015" name="Genome Biol. Evol.">
        <title>Phylogenomic analyses indicate that early fungi evolved digesting cell walls of algal ancestors of land plants.</title>
        <authorList>
            <person name="Chang Y."/>
            <person name="Wang S."/>
            <person name="Sekimoto S."/>
            <person name="Aerts A.L."/>
            <person name="Choi C."/>
            <person name="Clum A."/>
            <person name="LaButti K.M."/>
            <person name="Lindquist E.A."/>
            <person name="Yee Ngan C."/>
            <person name="Ohm R.A."/>
            <person name="Salamov A.A."/>
            <person name="Grigoriev I.V."/>
            <person name="Spatafora J.W."/>
            <person name="Berbee M.L."/>
        </authorList>
    </citation>
    <scope>NUCLEOTIDE SEQUENCE [LARGE SCALE GENOMIC DNA]</scope>
    <source>
        <strain evidence="9 10">NRRL 28638</strain>
    </source>
</reference>
<organism evidence="9 10">
    <name type="scientific">Conidiobolus coronatus (strain ATCC 28846 / CBS 209.66 / NRRL 28638)</name>
    <name type="common">Delacroixia coronata</name>
    <dbReference type="NCBI Taxonomy" id="796925"/>
    <lineage>
        <taxon>Eukaryota</taxon>
        <taxon>Fungi</taxon>
        <taxon>Fungi incertae sedis</taxon>
        <taxon>Zoopagomycota</taxon>
        <taxon>Entomophthoromycotina</taxon>
        <taxon>Entomophthoromycetes</taxon>
        <taxon>Entomophthorales</taxon>
        <taxon>Ancylistaceae</taxon>
        <taxon>Conidiobolus</taxon>
    </lineage>
</organism>
<dbReference type="GO" id="GO:0051016">
    <property type="term" value="P:barbed-end actin filament capping"/>
    <property type="evidence" value="ECO:0007669"/>
    <property type="project" value="TreeGrafter"/>
</dbReference>
<dbReference type="GO" id="GO:0005737">
    <property type="term" value="C:cytoplasm"/>
    <property type="evidence" value="ECO:0007669"/>
    <property type="project" value="TreeGrafter"/>
</dbReference>
<comment type="subcellular location">
    <subcellularLocation>
        <location evidence="1">Cytoplasm</location>
        <location evidence="1">Cytoskeleton</location>
    </subcellularLocation>
</comment>
<evidence type="ECO:0000256" key="2">
    <source>
        <dbReference type="ARBA" id="ARBA00009557"/>
    </source>
</evidence>
<accession>A0A137NWS4</accession>
<dbReference type="EMBL" id="KQ964646">
    <property type="protein sequence ID" value="KXN67290.1"/>
    <property type="molecule type" value="Genomic_DNA"/>
</dbReference>
<dbReference type="STRING" id="796925.A0A137NWS4"/>
<evidence type="ECO:0000256" key="1">
    <source>
        <dbReference type="ARBA" id="ARBA00004245"/>
    </source>
</evidence>
<protein>
    <recommendedName>
        <fullName evidence="8">ADF-H domain-containing protein</fullName>
    </recommendedName>
</protein>
<dbReference type="PANTHER" id="PTHR13759">
    <property type="entry name" value="TWINFILIN"/>
    <property type="match status" value="1"/>
</dbReference>
<dbReference type="SMART" id="SM00102">
    <property type="entry name" value="ADF"/>
    <property type="match status" value="1"/>
</dbReference>
<gene>
    <name evidence="9" type="ORF">CONCODRAFT_10665</name>
</gene>
<keyword evidence="6" id="KW-0206">Cytoskeleton</keyword>
<feature type="non-terminal residue" evidence="9">
    <location>
        <position position="278"/>
    </location>
</feature>
<evidence type="ECO:0000256" key="4">
    <source>
        <dbReference type="ARBA" id="ARBA00022737"/>
    </source>
</evidence>
<evidence type="ECO:0000256" key="6">
    <source>
        <dbReference type="ARBA" id="ARBA00023212"/>
    </source>
</evidence>
<sequence>MSSNLNKVILVDSQLEDYFLKVQAKELQNISLFKVVIAENSLKLDYYNEGPIPGDFEQVNNSLQPEEPCYFLLKQSDISWSLISWLPEGHVKIRDRMKYATGRNSLKEAFGHKLITNDYHFTQLNEFKLTKAKLDSNNPKKLQEERRAVMTPFEIIREEVKESQKVTQTEQIEALKARAEKAEKTSLNHFISGGFHQVQIPLSQNLKESIKNFQNDEISWIELKVTDKKDSIDLEKTLSSSEFDVNSKQTKIPITEPNQPRFFLCKVPNPDYKEITRA</sequence>
<dbReference type="Gene3D" id="3.40.20.10">
    <property type="entry name" value="Severin"/>
    <property type="match status" value="2"/>
</dbReference>
<evidence type="ECO:0000256" key="7">
    <source>
        <dbReference type="ARBA" id="ARBA00038532"/>
    </source>
</evidence>
<keyword evidence="10" id="KW-1185">Reference proteome</keyword>
<dbReference type="GO" id="GO:0051015">
    <property type="term" value="F:actin filament binding"/>
    <property type="evidence" value="ECO:0007669"/>
    <property type="project" value="TreeGrafter"/>
</dbReference>
<evidence type="ECO:0000256" key="5">
    <source>
        <dbReference type="ARBA" id="ARBA00023203"/>
    </source>
</evidence>
<comment type="subunit">
    <text evidence="7">Interacts with G-actin; ADP-actin form.</text>
</comment>
<keyword evidence="4" id="KW-0677">Repeat</keyword>
<dbReference type="SUPFAM" id="SSF55753">
    <property type="entry name" value="Actin depolymerizing proteins"/>
    <property type="match status" value="2"/>
</dbReference>